<evidence type="ECO:0000256" key="1">
    <source>
        <dbReference type="ARBA" id="ARBA00004479"/>
    </source>
</evidence>
<keyword evidence="2" id="KW-0723">Serine/threonine-protein kinase</keyword>
<gene>
    <name evidence="8" type="ORF">Lalb_Chr08g0240451</name>
</gene>
<sequence length="100" mass="11465">MRLSKKMMIVALHCIQTRPSDRPSMKEVLEMLDGDEDLPMPSKPYLYPHMQSEDVRKHISSSLSSDITVSNSKIDLISFCSRMVLHHLLACTRSLNYILC</sequence>
<evidence type="ECO:0000256" key="6">
    <source>
        <dbReference type="ARBA" id="ARBA00023136"/>
    </source>
</evidence>
<keyword evidence="2" id="KW-0418">Kinase</keyword>
<comment type="subcellular location">
    <subcellularLocation>
        <location evidence="1">Membrane</location>
        <topology evidence="1">Single-pass type I membrane protein</topology>
    </subcellularLocation>
</comment>
<keyword evidence="9" id="KW-1185">Reference proteome</keyword>
<dbReference type="Proteomes" id="UP000447434">
    <property type="component" value="Chromosome 8"/>
</dbReference>
<keyword evidence="4" id="KW-0732">Signal</keyword>
<dbReference type="InterPro" id="IPR045874">
    <property type="entry name" value="LRK10/LRL21-25-like"/>
</dbReference>
<name>A0A6A4Q4L0_LUPAL</name>
<evidence type="ECO:0000313" key="8">
    <source>
        <dbReference type="EMBL" id="KAE9608887.1"/>
    </source>
</evidence>
<reference evidence="9" key="1">
    <citation type="journal article" date="2020" name="Nat. Commun.">
        <title>Genome sequence of the cluster root forming white lupin.</title>
        <authorList>
            <person name="Hufnagel B."/>
            <person name="Marques A."/>
            <person name="Soriano A."/>
            <person name="Marques L."/>
            <person name="Divol F."/>
            <person name="Doumas P."/>
            <person name="Sallet E."/>
            <person name="Mancinotti D."/>
            <person name="Carrere S."/>
            <person name="Marande W."/>
            <person name="Arribat S."/>
            <person name="Keller J."/>
            <person name="Huneau C."/>
            <person name="Blein T."/>
            <person name="Aime D."/>
            <person name="Laguerre M."/>
            <person name="Taylor J."/>
            <person name="Schubert V."/>
            <person name="Nelson M."/>
            <person name="Geu-Flores F."/>
            <person name="Crespi M."/>
            <person name="Gallardo-Guerrero K."/>
            <person name="Delaux P.-M."/>
            <person name="Salse J."/>
            <person name="Berges H."/>
            <person name="Guyot R."/>
            <person name="Gouzy J."/>
            <person name="Peret B."/>
        </authorList>
    </citation>
    <scope>NUCLEOTIDE SEQUENCE [LARGE SCALE GENOMIC DNA]</scope>
    <source>
        <strain evidence="9">cv. Amiga</strain>
    </source>
</reference>
<dbReference type="EMBL" id="WOCE01000008">
    <property type="protein sequence ID" value="KAE9608887.1"/>
    <property type="molecule type" value="Genomic_DNA"/>
</dbReference>
<keyword evidence="3" id="KW-0812">Transmembrane</keyword>
<keyword evidence="7" id="KW-0325">Glycoprotein</keyword>
<dbReference type="GO" id="GO:0004674">
    <property type="term" value="F:protein serine/threonine kinase activity"/>
    <property type="evidence" value="ECO:0007669"/>
    <property type="project" value="UniProtKB-KW"/>
</dbReference>
<evidence type="ECO:0000313" key="9">
    <source>
        <dbReference type="Proteomes" id="UP000447434"/>
    </source>
</evidence>
<evidence type="ECO:0000256" key="5">
    <source>
        <dbReference type="ARBA" id="ARBA00022989"/>
    </source>
</evidence>
<keyword evidence="2" id="KW-0808">Transferase</keyword>
<comment type="caution">
    <text evidence="8">The sequence shown here is derived from an EMBL/GenBank/DDBJ whole genome shotgun (WGS) entry which is preliminary data.</text>
</comment>
<dbReference type="InterPro" id="IPR011009">
    <property type="entry name" value="Kinase-like_dom_sf"/>
</dbReference>
<evidence type="ECO:0000256" key="4">
    <source>
        <dbReference type="ARBA" id="ARBA00022729"/>
    </source>
</evidence>
<protein>
    <submittedName>
        <fullName evidence="8">Putative glycerophosphodiester phosphodiesterase</fullName>
    </submittedName>
</protein>
<accession>A0A6A4Q4L0</accession>
<proteinExistence type="predicted"/>
<keyword evidence="5" id="KW-1133">Transmembrane helix</keyword>
<evidence type="ECO:0000256" key="2">
    <source>
        <dbReference type="ARBA" id="ARBA00022527"/>
    </source>
</evidence>
<dbReference type="OrthoDB" id="4062651at2759"/>
<dbReference type="PANTHER" id="PTHR27009">
    <property type="entry name" value="RUST RESISTANCE KINASE LR10-RELATED"/>
    <property type="match status" value="1"/>
</dbReference>
<dbReference type="GO" id="GO:0016020">
    <property type="term" value="C:membrane"/>
    <property type="evidence" value="ECO:0007669"/>
    <property type="project" value="UniProtKB-SubCell"/>
</dbReference>
<dbReference type="AlphaFoldDB" id="A0A6A4Q4L0"/>
<evidence type="ECO:0000256" key="7">
    <source>
        <dbReference type="ARBA" id="ARBA00023180"/>
    </source>
</evidence>
<evidence type="ECO:0000256" key="3">
    <source>
        <dbReference type="ARBA" id="ARBA00022692"/>
    </source>
</evidence>
<dbReference type="SUPFAM" id="SSF56112">
    <property type="entry name" value="Protein kinase-like (PK-like)"/>
    <property type="match status" value="1"/>
</dbReference>
<organism evidence="8 9">
    <name type="scientific">Lupinus albus</name>
    <name type="common">White lupine</name>
    <name type="synonym">Lupinus termis</name>
    <dbReference type="NCBI Taxonomy" id="3870"/>
    <lineage>
        <taxon>Eukaryota</taxon>
        <taxon>Viridiplantae</taxon>
        <taxon>Streptophyta</taxon>
        <taxon>Embryophyta</taxon>
        <taxon>Tracheophyta</taxon>
        <taxon>Spermatophyta</taxon>
        <taxon>Magnoliopsida</taxon>
        <taxon>eudicotyledons</taxon>
        <taxon>Gunneridae</taxon>
        <taxon>Pentapetalae</taxon>
        <taxon>rosids</taxon>
        <taxon>fabids</taxon>
        <taxon>Fabales</taxon>
        <taxon>Fabaceae</taxon>
        <taxon>Papilionoideae</taxon>
        <taxon>50 kb inversion clade</taxon>
        <taxon>genistoids sensu lato</taxon>
        <taxon>core genistoids</taxon>
        <taxon>Genisteae</taxon>
        <taxon>Lupinus</taxon>
    </lineage>
</organism>
<keyword evidence="6" id="KW-0472">Membrane</keyword>